<keyword evidence="1" id="KW-1133">Transmembrane helix</keyword>
<dbReference type="AlphaFoldDB" id="A0A1Y1S781"/>
<proteinExistence type="predicted"/>
<keyword evidence="3" id="KW-1185">Reference proteome</keyword>
<evidence type="ECO:0000313" key="3">
    <source>
        <dbReference type="Proteomes" id="UP000192639"/>
    </source>
</evidence>
<accession>A0A1Y1S781</accession>
<gene>
    <name evidence="2" type="ORF">ECANGB1_895</name>
</gene>
<organism evidence="2 3">
    <name type="scientific">Enterospora canceri</name>
    <dbReference type="NCBI Taxonomy" id="1081671"/>
    <lineage>
        <taxon>Eukaryota</taxon>
        <taxon>Fungi</taxon>
        <taxon>Fungi incertae sedis</taxon>
        <taxon>Microsporidia</taxon>
        <taxon>Enterocytozoonidae</taxon>
        <taxon>Enterospora</taxon>
    </lineage>
</organism>
<dbReference type="VEuPathDB" id="MicrosporidiaDB:ECANGB1_895"/>
<evidence type="ECO:0000256" key="1">
    <source>
        <dbReference type="SAM" id="Phobius"/>
    </source>
</evidence>
<protein>
    <submittedName>
        <fullName evidence="2">Uncharacterized protein</fullName>
    </submittedName>
</protein>
<evidence type="ECO:0000313" key="2">
    <source>
        <dbReference type="EMBL" id="ORD94296.1"/>
    </source>
</evidence>
<name>A0A1Y1S781_9MICR</name>
<dbReference type="Proteomes" id="UP000192639">
    <property type="component" value="Unassembled WGS sequence"/>
</dbReference>
<keyword evidence="1" id="KW-0812">Transmembrane</keyword>
<reference evidence="2 3" key="1">
    <citation type="journal article" date="2017" name="Environ. Microbiol.">
        <title>Decay of the glycolytic pathway and adaptation to intranuclear parasitism within Enterocytozoonidae microsporidia.</title>
        <authorList>
            <person name="Wiredu Boakye D."/>
            <person name="Jaroenlak P."/>
            <person name="Prachumwat A."/>
            <person name="Williams T.A."/>
            <person name="Bateman K.S."/>
            <person name="Itsathitphaisarn O."/>
            <person name="Sritunyalucksana K."/>
            <person name="Paszkiewicz K.H."/>
            <person name="Moore K.A."/>
            <person name="Stentiford G.D."/>
            <person name="Williams B.A."/>
        </authorList>
    </citation>
    <scope>NUCLEOTIDE SEQUENCE [LARGE SCALE GENOMIC DNA]</scope>
    <source>
        <strain evidence="2 3">GB1</strain>
    </source>
</reference>
<keyword evidence="1" id="KW-0472">Membrane</keyword>
<dbReference type="EMBL" id="LWDP01000025">
    <property type="protein sequence ID" value="ORD94296.1"/>
    <property type="molecule type" value="Genomic_DNA"/>
</dbReference>
<comment type="caution">
    <text evidence="2">The sequence shown here is derived from an EMBL/GenBank/DDBJ whole genome shotgun (WGS) entry which is preliminary data.</text>
</comment>
<sequence length="489" mass="57440">MWQIYIALISSAYHFELEQCGDIVYVALKPVVPDEYFCRLADTDIVKKIIKDQNIDLGYNHLIDTADQFASNLIKDMYLYSKTRNGRFYNRQIEELKTVGEYIKKTNVEEMRKYNIPSCLTTYKKILKITESTADQLERNVDIVGYADKAIKFKTEPGKINICFLEVFRVTNNRSKYFLFQFKDYIYDKKSAKQLYANWDAIDNNIQLPDVYNNTSYGTISINRVIVKALPGQTYEIPNTRCTKVIFQGNIEPNENIENLHQTEHEVFQTLMLITINPANIEEKVILLKKLHKQMGTLKHQDDNDVIVECLQNAVKEISEQLNIRKIAAWDFINRNFSKYEMLRYFCIYKHSIGNYYFWAIVYNTMDADENDGNAYYDPIQNTQLINFIKLWDGMGERMKKEEIIMKGFEAVAKDIKKIKYTNIKSVYTEKLKEIELEDSMIVMTEEGEKWGAYLIAGVWMVFVVVFTIVILVYNMYAKNRTKIDNNQI</sequence>
<feature type="transmembrane region" description="Helical" evidence="1">
    <location>
        <begin position="451"/>
        <end position="474"/>
    </location>
</feature>